<protein>
    <submittedName>
        <fullName evidence="2">ALKBH2 protein</fullName>
    </submittedName>
</protein>
<dbReference type="InterPro" id="IPR032854">
    <property type="entry name" value="ALKBH3"/>
</dbReference>
<evidence type="ECO:0000259" key="1">
    <source>
        <dbReference type="PROSITE" id="PS51471"/>
    </source>
</evidence>
<evidence type="ECO:0000313" key="2">
    <source>
        <dbReference type="EMBL" id="CAE7354793.1"/>
    </source>
</evidence>
<comment type="caution">
    <text evidence="2">The sequence shown here is derived from an EMBL/GenBank/DDBJ whole genome shotgun (WGS) entry which is preliminary data.</text>
</comment>
<dbReference type="GO" id="GO:0051213">
    <property type="term" value="F:dioxygenase activity"/>
    <property type="evidence" value="ECO:0007669"/>
    <property type="project" value="InterPro"/>
</dbReference>
<evidence type="ECO:0000313" key="3">
    <source>
        <dbReference type="Proteomes" id="UP000604046"/>
    </source>
</evidence>
<dbReference type="SUPFAM" id="SSF51197">
    <property type="entry name" value="Clavaminate synthase-like"/>
    <property type="match status" value="1"/>
</dbReference>
<dbReference type="InterPro" id="IPR027450">
    <property type="entry name" value="AlkB-like"/>
</dbReference>
<keyword evidence="3" id="KW-1185">Reference proteome</keyword>
<dbReference type="AlphaFoldDB" id="A0A812PT71"/>
<accession>A0A812PT71</accession>
<dbReference type="Proteomes" id="UP000604046">
    <property type="component" value="Unassembled WGS sequence"/>
</dbReference>
<feature type="domain" description="Fe2OG dioxygenase" evidence="1">
    <location>
        <begin position="131"/>
        <end position="228"/>
    </location>
</feature>
<dbReference type="EMBL" id="CAJNDS010002156">
    <property type="protein sequence ID" value="CAE7354793.1"/>
    <property type="molecule type" value="Genomic_DNA"/>
</dbReference>
<dbReference type="PROSITE" id="PS51471">
    <property type="entry name" value="FE2OG_OXY"/>
    <property type="match status" value="1"/>
</dbReference>
<gene>
    <name evidence="2" type="primary">ALKBH2</name>
    <name evidence="2" type="ORF">SNAT2548_LOCUS18821</name>
</gene>
<dbReference type="PANTHER" id="PTHR31212:SF4">
    <property type="entry name" value="ALPHA-KETOGLUTARATE-DEPENDENT DIOXYGENASE ALKB HOMOLOG 3"/>
    <property type="match status" value="1"/>
</dbReference>
<dbReference type="InterPro" id="IPR037151">
    <property type="entry name" value="AlkB-like_sf"/>
</dbReference>
<dbReference type="PANTHER" id="PTHR31212">
    <property type="entry name" value="ALPHA-KETOGLUTARATE-DEPENDENT DIOXYGENASE ALKB HOMOLOG 3"/>
    <property type="match status" value="1"/>
</dbReference>
<dbReference type="InterPro" id="IPR005123">
    <property type="entry name" value="Oxoglu/Fe-dep_dioxygenase_dom"/>
</dbReference>
<dbReference type="Gene3D" id="2.60.120.590">
    <property type="entry name" value="Alpha-ketoglutarate-dependent dioxygenase AlkB-like"/>
    <property type="match status" value="1"/>
</dbReference>
<proteinExistence type="predicted"/>
<organism evidence="2 3">
    <name type="scientific">Symbiodinium natans</name>
    <dbReference type="NCBI Taxonomy" id="878477"/>
    <lineage>
        <taxon>Eukaryota</taxon>
        <taxon>Sar</taxon>
        <taxon>Alveolata</taxon>
        <taxon>Dinophyceae</taxon>
        <taxon>Suessiales</taxon>
        <taxon>Symbiodiniaceae</taxon>
        <taxon>Symbiodinium</taxon>
    </lineage>
</organism>
<reference evidence="2" key="1">
    <citation type="submission" date="2021-02" db="EMBL/GenBank/DDBJ databases">
        <authorList>
            <person name="Dougan E. K."/>
            <person name="Rhodes N."/>
            <person name="Thang M."/>
            <person name="Chan C."/>
        </authorList>
    </citation>
    <scope>NUCLEOTIDE SEQUENCE</scope>
</reference>
<dbReference type="Pfam" id="PF13532">
    <property type="entry name" value="2OG-FeII_Oxy_2"/>
    <property type="match status" value="1"/>
</dbReference>
<dbReference type="GO" id="GO:0006307">
    <property type="term" value="P:DNA alkylation repair"/>
    <property type="evidence" value="ECO:0007669"/>
    <property type="project" value="InterPro"/>
</dbReference>
<name>A0A812PT71_9DINO</name>
<sequence length="235" mass="26530">MVGKPNSETVKEKKVEQAPPVLQIRHRDLELPGAVAILLENYFTVEECERYFKVLTTEIDWRNQQITVTSQDNGERVTGDEPRRTLFMSDPGICYEYSGRENVGQRWHPAVLEIKKKAEAALAECGLPEVVFNSAQMNRYDFPRHTLGMHADNEPDLDRDSPIVSVSFGATRDFVIQDKGDEKLKWVVSLADGSWFVMGGAMQQRYLHGVPHGSMPGTRINLTFRVCIPRTPGPA</sequence>
<dbReference type="OrthoDB" id="419834at2759"/>